<feature type="transmembrane region" description="Helical" evidence="5">
    <location>
        <begin position="193"/>
        <end position="213"/>
    </location>
</feature>
<dbReference type="EMBL" id="LN899823">
    <property type="protein sequence ID" value="CUV25284.1"/>
    <property type="molecule type" value="Genomic_DNA"/>
</dbReference>
<evidence type="ECO:0000313" key="10">
    <source>
        <dbReference type="EMBL" id="CUV44714.1"/>
    </source>
</evidence>
<dbReference type="AlphaFoldDB" id="A0A0K1ZGL5"/>
<evidence type="ECO:0000256" key="1">
    <source>
        <dbReference type="ARBA" id="ARBA00004141"/>
    </source>
</evidence>
<evidence type="ECO:0000313" key="12">
    <source>
        <dbReference type="EMBL" id="CUV63563.1"/>
    </source>
</evidence>
<evidence type="ECO:0000256" key="5">
    <source>
        <dbReference type="SAM" id="Phobius"/>
    </source>
</evidence>
<dbReference type="EMBL" id="LN899827">
    <property type="protein sequence ID" value="CUV44714.1"/>
    <property type="molecule type" value="Genomic_DNA"/>
</dbReference>
<feature type="transmembrane region" description="Helical" evidence="5">
    <location>
        <begin position="303"/>
        <end position="320"/>
    </location>
</feature>
<accession>A0A0K1ZGL5</accession>
<proteinExistence type="predicted"/>
<evidence type="ECO:0000313" key="11">
    <source>
        <dbReference type="EMBL" id="CUV54373.1"/>
    </source>
</evidence>
<dbReference type="Gene3D" id="1.20.1530.20">
    <property type="match status" value="1"/>
</dbReference>
<dbReference type="EMBL" id="LN899825">
    <property type="protein sequence ID" value="CUV32674.1"/>
    <property type="molecule type" value="Genomic_DNA"/>
</dbReference>
<feature type="transmembrane region" description="Helical" evidence="5">
    <location>
        <begin position="274"/>
        <end position="296"/>
    </location>
</feature>
<evidence type="ECO:0000313" key="13">
    <source>
        <dbReference type="EMBL" id="UZF15030.1"/>
    </source>
</evidence>
<keyword evidence="3 5" id="KW-1133">Transmembrane helix</keyword>
<sequence>MSAMTGLHDLFPSWPPAPGGLFWIGLALVGAALCGEFARVALKLPRIVGYAVAGLAAGVLGRPLIDADMLGETHILIEMALALALFELGHRLSFDWLRANRWLLLTSAFESLLTWGLVTWLLQAIGVAVPVAVAAGAIAVATSPTVLLQLKNELRAEGQVTERLLSLGALNSIYAGVLVPLTAGWLHSEYGHWGAALLHPLYLLVGSVLLAWVTGKAGHALYHRMAGDDHYAFLVLVGLVLFTLALTKLLKLSVPLTLLLAGVVFKHQDAHPSVWPTHFGSAGSILIVVMIVSLGLPLRASDWMIGGMAAVVLVLARFVAKLAGTTLLGSFSGLSMRQSVSLGLALGPMSGLSWLLMHDTAALYPLTGAPLSAIILCTLAIQQIAAPILTTRALRWAGEVRQEEGRR</sequence>
<feature type="transmembrane region" description="Helical" evidence="5">
    <location>
        <begin position="20"/>
        <end position="40"/>
    </location>
</feature>
<dbReference type="Pfam" id="PF00999">
    <property type="entry name" value="Na_H_Exchanger"/>
    <property type="match status" value="1"/>
</dbReference>
<evidence type="ECO:0000313" key="8">
    <source>
        <dbReference type="EMBL" id="CUV32674.1"/>
    </source>
</evidence>
<name>A0A0K1ZGL5_RALSL</name>
<comment type="subcellular location">
    <subcellularLocation>
        <location evidence="1">Membrane</location>
        <topology evidence="1">Multi-pass membrane protein</topology>
    </subcellularLocation>
</comment>
<keyword evidence="2 5" id="KW-0812">Transmembrane</keyword>
<evidence type="ECO:0000256" key="4">
    <source>
        <dbReference type="ARBA" id="ARBA00023136"/>
    </source>
</evidence>
<feature type="transmembrane region" description="Helical" evidence="5">
    <location>
        <begin position="128"/>
        <end position="148"/>
    </location>
</feature>
<feature type="transmembrane region" description="Helical" evidence="5">
    <location>
        <begin position="102"/>
        <end position="122"/>
    </location>
</feature>
<feature type="domain" description="Cation/H+ exchanger transmembrane" evidence="6">
    <location>
        <begin position="39"/>
        <end position="394"/>
    </location>
</feature>
<feature type="transmembrane region" description="Helical" evidence="5">
    <location>
        <begin position="169"/>
        <end position="187"/>
    </location>
</feature>
<reference evidence="10" key="1">
    <citation type="submission" date="2015-10" db="EMBL/GenBank/DDBJ databases">
        <authorList>
            <person name="Gilbert D.G."/>
        </authorList>
    </citation>
    <scope>NUCLEOTIDE SEQUENCE</scope>
    <source>
        <strain evidence="10">Phyl III-seqv23</strain>
    </source>
</reference>
<dbReference type="PANTHER" id="PTHR43021:SF2">
    <property type="entry name" value="CATION_H+ EXCHANGER DOMAIN-CONTAINING PROTEIN"/>
    <property type="match status" value="1"/>
</dbReference>
<dbReference type="GO" id="GO:0015297">
    <property type="term" value="F:antiporter activity"/>
    <property type="evidence" value="ECO:0007669"/>
    <property type="project" value="InterPro"/>
</dbReference>
<evidence type="ECO:0000256" key="2">
    <source>
        <dbReference type="ARBA" id="ARBA00022692"/>
    </source>
</evidence>
<feature type="transmembrane region" description="Helical" evidence="5">
    <location>
        <begin position="369"/>
        <end position="389"/>
    </location>
</feature>
<protein>
    <submittedName>
        <fullName evidence="13">Cation:proton antiporter</fullName>
    </submittedName>
    <submittedName>
        <fullName evidence="10">Kef-type K transport systems, membrane component</fullName>
    </submittedName>
</protein>
<feature type="transmembrane region" description="Helical" evidence="5">
    <location>
        <begin position="71"/>
        <end position="90"/>
    </location>
</feature>
<dbReference type="EMBL" id="CP085043">
    <property type="protein sequence ID" value="UZF15030.1"/>
    <property type="molecule type" value="Genomic_DNA"/>
</dbReference>
<dbReference type="InterPro" id="IPR006153">
    <property type="entry name" value="Cation/H_exchanger_TM"/>
</dbReference>
<dbReference type="PATRIC" id="fig|305.107.peg.1165"/>
<feature type="transmembrane region" description="Helical" evidence="5">
    <location>
        <begin position="340"/>
        <end position="357"/>
    </location>
</feature>
<dbReference type="EMBL" id="LN899826">
    <property type="protein sequence ID" value="CUV37737.1"/>
    <property type="molecule type" value="Genomic_DNA"/>
</dbReference>
<dbReference type="PANTHER" id="PTHR43021">
    <property type="entry name" value="NA(+)/H(+) ANTIPORTER-RELATED"/>
    <property type="match status" value="1"/>
</dbReference>
<gene>
    <name evidence="13" type="ORF">LH706_00715</name>
    <name evidence="12" type="ORF">RD1301_v1_3590003</name>
    <name evidence="7" type="ORF">RUN1744_v1_900013</name>
    <name evidence="11" type="ORF">RUN215_v1_310050</name>
    <name evidence="8" type="ORF">TD1301_v1_140002</name>
    <name evidence="9" type="ORF">TF3108_v1_10001</name>
    <name evidence="10" type="ORF">TO10_v1_170003</name>
</gene>
<reference evidence="13" key="2">
    <citation type="submission" date="2021-10" db="EMBL/GenBank/DDBJ databases">
        <title>Complete genome sequences of five Ralstonia solancearum strains isolated from sunflower.</title>
        <authorList>
            <person name="She X."/>
            <person name="He Z."/>
        </authorList>
    </citation>
    <scope>NUCLEOTIDE SEQUENCE</scope>
    <source>
        <strain evidence="13">RS638</strain>
    </source>
</reference>
<feature type="transmembrane region" description="Helical" evidence="5">
    <location>
        <begin position="233"/>
        <end position="254"/>
    </location>
</feature>
<evidence type="ECO:0000256" key="3">
    <source>
        <dbReference type="ARBA" id="ARBA00022989"/>
    </source>
</evidence>
<feature type="transmembrane region" description="Helical" evidence="5">
    <location>
        <begin position="47"/>
        <end position="65"/>
    </location>
</feature>
<dbReference type="GO" id="GO:0016020">
    <property type="term" value="C:membrane"/>
    <property type="evidence" value="ECO:0007669"/>
    <property type="project" value="UniProtKB-SubCell"/>
</dbReference>
<dbReference type="InterPro" id="IPR038770">
    <property type="entry name" value="Na+/solute_symporter_sf"/>
</dbReference>
<dbReference type="EMBL" id="LN899820">
    <property type="protein sequence ID" value="CUV54373.1"/>
    <property type="molecule type" value="Genomic_DNA"/>
</dbReference>
<dbReference type="EMBL" id="LN899822">
    <property type="protein sequence ID" value="CUV63563.1"/>
    <property type="molecule type" value="Genomic_DNA"/>
</dbReference>
<keyword evidence="4 5" id="KW-0472">Membrane</keyword>
<evidence type="ECO:0000259" key="6">
    <source>
        <dbReference type="Pfam" id="PF00999"/>
    </source>
</evidence>
<evidence type="ECO:0000313" key="9">
    <source>
        <dbReference type="EMBL" id="CUV37737.1"/>
    </source>
</evidence>
<dbReference type="GO" id="GO:1902600">
    <property type="term" value="P:proton transmembrane transport"/>
    <property type="evidence" value="ECO:0007669"/>
    <property type="project" value="InterPro"/>
</dbReference>
<evidence type="ECO:0000313" key="7">
    <source>
        <dbReference type="EMBL" id="CUV25284.1"/>
    </source>
</evidence>
<organism evidence="10">
    <name type="scientific">Ralstonia solanacearum</name>
    <name type="common">Pseudomonas solanacearum</name>
    <dbReference type="NCBI Taxonomy" id="305"/>
    <lineage>
        <taxon>Bacteria</taxon>
        <taxon>Pseudomonadati</taxon>
        <taxon>Pseudomonadota</taxon>
        <taxon>Betaproteobacteria</taxon>
        <taxon>Burkholderiales</taxon>
        <taxon>Burkholderiaceae</taxon>
        <taxon>Ralstonia</taxon>
        <taxon>Ralstonia solanacearum species complex</taxon>
    </lineage>
</organism>